<dbReference type="PROSITE" id="PS50198">
    <property type="entry name" value="PPIC_PPIASE_2"/>
    <property type="match status" value="1"/>
</dbReference>
<evidence type="ECO:0000313" key="9">
    <source>
        <dbReference type="EMBL" id="KOX89574.1"/>
    </source>
</evidence>
<sequence>MFGINRRAVTILFGFLALAFVVGAILLFTPQAGQEAKGKPVLWVNGKAVYELDLLRLQGNDPLYAANPQGLLKVLVDTHFLEQVILTEALKQDAARIRVGSAEVRKEVDRIREQYGLRDKKAYEQFLNQIGYTDAQLRAEIKAQLQIQKRLEQVRSSAKPTPEEVRFYFEVHQEDYKTEPRVQARQIVVDDKKVAEEVLAKAKAGEDFAALAKKYSKVGAEQGGALGAAPGESAPKPVTKVVFPEKVAEAVFALKGPGLVGPIEAGGRHYIVKVEAYLPPKVPTFEEVKDQVEKDAGDAKANGALEAYLEDLRKKAQVRFAEGVGYVYKNPTVATVNEREILLSQVLQPVFSNQQTAALIQQGLGELAVQFFLPQTLERLVDQEILVGAAKKSGKPFIGSKDEVAQAYLLYETRDVTATEAEARRFYAENPAFFTVPASAEVVGVVFQEEAKAKAFREAALKASDLQALAKAHGGTVTEYGAVNPGQLPAVLDRLVFKVKEAFPKGSLGEVSEVVKLEDGTFTVLLIKNRKPEELKPFEAVKEEALEGVINRKRQEKAQALIQKLRQEAKMENRLAQVLAELTPKTGEKPKEEAPKQEAPAKP</sequence>
<dbReference type="Pfam" id="PF13624">
    <property type="entry name" value="SurA_N_3"/>
    <property type="match status" value="1"/>
</dbReference>
<dbReference type="RefSeq" id="WP_053767379.1">
    <property type="nucleotide sequence ID" value="NZ_LHCI01000106.1"/>
</dbReference>
<evidence type="ECO:0000256" key="1">
    <source>
        <dbReference type="ARBA" id="ARBA00000971"/>
    </source>
</evidence>
<feature type="region of interest" description="Disordered" evidence="7">
    <location>
        <begin position="578"/>
        <end position="603"/>
    </location>
</feature>
<evidence type="ECO:0000256" key="6">
    <source>
        <dbReference type="PROSITE-ProRule" id="PRU00278"/>
    </source>
</evidence>
<dbReference type="PATRIC" id="fig|271.14.peg.828"/>
<dbReference type="Proteomes" id="UP000037685">
    <property type="component" value="Unassembled WGS sequence"/>
</dbReference>
<dbReference type="InterPro" id="IPR046357">
    <property type="entry name" value="PPIase_dom_sf"/>
</dbReference>
<dbReference type="EC" id="5.2.1.8" evidence="2"/>
<evidence type="ECO:0000256" key="3">
    <source>
        <dbReference type="ARBA" id="ARBA00022729"/>
    </source>
</evidence>
<dbReference type="Pfam" id="PF13145">
    <property type="entry name" value="Rotamase_2"/>
    <property type="match status" value="2"/>
</dbReference>
<dbReference type="SUPFAM" id="SSF54534">
    <property type="entry name" value="FKBP-like"/>
    <property type="match status" value="1"/>
</dbReference>
<protein>
    <recommendedName>
        <fullName evidence="2">peptidylprolyl isomerase</fullName>
        <ecNumber evidence="2">5.2.1.8</ecNumber>
    </recommendedName>
</protein>
<dbReference type="EMBL" id="LHCI01000106">
    <property type="protein sequence ID" value="KOX89574.1"/>
    <property type="molecule type" value="Genomic_DNA"/>
</dbReference>
<keyword evidence="4 6" id="KW-0697">Rotamase</keyword>
<dbReference type="InterPro" id="IPR000297">
    <property type="entry name" value="PPIase_PpiC"/>
</dbReference>
<dbReference type="SUPFAM" id="SSF109998">
    <property type="entry name" value="Triger factor/SurA peptide-binding domain-like"/>
    <property type="match status" value="2"/>
</dbReference>
<proteinExistence type="predicted"/>
<feature type="compositionally biased region" description="Basic and acidic residues" evidence="7">
    <location>
        <begin position="586"/>
        <end position="603"/>
    </location>
</feature>
<evidence type="ECO:0000256" key="2">
    <source>
        <dbReference type="ARBA" id="ARBA00013194"/>
    </source>
</evidence>
<keyword evidence="5 6" id="KW-0413">Isomerase</keyword>
<dbReference type="PANTHER" id="PTHR47245:SF1">
    <property type="entry name" value="FOLDASE PROTEIN PRSA"/>
    <property type="match status" value="1"/>
</dbReference>
<feature type="domain" description="PpiC" evidence="8">
    <location>
        <begin position="179"/>
        <end position="276"/>
    </location>
</feature>
<dbReference type="GO" id="GO:0003755">
    <property type="term" value="F:peptidyl-prolyl cis-trans isomerase activity"/>
    <property type="evidence" value="ECO:0007669"/>
    <property type="project" value="UniProtKB-KW"/>
</dbReference>
<organism evidence="9 10">
    <name type="scientific">Thermus aquaticus</name>
    <dbReference type="NCBI Taxonomy" id="271"/>
    <lineage>
        <taxon>Bacteria</taxon>
        <taxon>Thermotogati</taxon>
        <taxon>Deinococcota</taxon>
        <taxon>Deinococci</taxon>
        <taxon>Thermales</taxon>
        <taxon>Thermaceae</taxon>
        <taxon>Thermus</taxon>
    </lineage>
</organism>
<dbReference type="InterPro" id="IPR050245">
    <property type="entry name" value="PrsA_foldase"/>
</dbReference>
<evidence type="ECO:0000313" key="10">
    <source>
        <dbReference type="Proteomes" id="UP000037685"/>
    </source>
</evidence>
<gene>
    <name evidence="9" type="primary">prsA3</name>
    <name evidence="9" type="ORF">BVI061214_00742</name>
</gene>
<comment type="caution">
    <text evidence="9">The sequence shown here is derived from an EMBL/GenBank/DDBJ whole genome shotgun (WGS) entry which is preliminary data.</text>
</comment>
<dbReference type="AlphaFoldDB" id="A0A0N0BLH5"/>
<evidence type="ECO:0000256" key="5">
    <source>
        <dbReference type="ARBA" id="ARBA00023235"/>
    </source>
</evidence>
<reference evidence="9 10" key="1">
    <citation type="submission" date="2015-07" db="EMBL/GenBank/DDBJ databases">
        <authorList>
            <person name="Noorani M."/>
        </authorList>
    </citation>
    <scope>NUCLEOTIDE SEQUENCE [LARGE SCALE GENOMIC DNA]</scope>
    <source>
        <strain evidence="10">ATCC 25104 / DSM 625 / JCM 10724 / NBRC 103206 / NCIMB 11243 / YT-1</strain>
    </source>
</reference>
<keyword evidence="3" id="KW-0732">Signal</keyword>
<comment type="catalytic activity">
    <reaction evidence="1">
        <text>[protein]-peptidylproline (omega=180) = [protein]-peptidylproline (omega=0)</text>
        <dbReference type="Rhea" id="RHEA:16237"/>
        <dbReference type="Rhea" id="RHEA-COMP:10747"/>
        <dbReference type="Rhea" id="RHEA-COMP:10748"/>
        <dbReference type="ChEBI" id="CHEBI:83833"/>
        <dbReference type="ChEBI" id="CHEBI:83834"/>
        <dbReference type="EC" id="5.2.1.8"/>
    </reaction>
</comment>
<dbReference type="InterPro" id="IPR027304">
    <property type="entry name" value="Trigger_fact/SurA_dom_sf"/>
</dbReference>
<evidence type="ECO:0000256" key="7">
    <source>
        <dbReference type="SAM" id="MobiDB-lite"/>
    </source>
</evidence>
<accession>A0A0N0BLH5</accession>
<evidence type="ECO:0000259" key="8">
    <source>
        <dbReference type="PROSITE" id="PS50198"/>
    </source>
</evidence>
<dbReference type="PANTHER" id="PTHR47245">
    <property type="entry name" value="PEPTIDYLPROLYL ISOMERASE"/>
    <property type="match status" value="1"/>
</dbReference>
<dbReference type="Gene3D" id="1.10.4030.10">
    <property type="entry name" value="Porin chaperone SurA, peptide-binding domain"/>
    <property type="match status" value="1"/>
</dbReference>
<name>A0A0N0BLH5_THEAQ</name>
<dbReference type="Gene3D" id="3.10.50.40">
    <property type="match status" value="2"/>
</dbReference>
<evidence type="ECO:0000256" key="4">
    <source>
        <dbReference type="ARBA" id="ARBA00023110"/>
    </source>
</evidence>